<feature type="transmembrane region" description="Helical" evidence="6">
    <location>
        <begin position="219"/>
        <end position="244"/>
    </location>
</feature>
<protein>
    <submittedName>
        <fullName evidence="7">AI-2E family transporter</fullName>
    </submittedName>
</protein>
<comment type="similarity">
    <text evidence="2">Belongs to the autoinducer-2 exporter (AI-2E) (TC 2.A.86) family.</text>
</comment>
<keyword evidence="8" id="KW-1185">Reference proteome</keyword>
<feature type="transmembrane region" description="Helical" evidence="6">
    <location>
        <begin position="314"/>
        <end position="339"/>
    </location>
</feature>
<reference evidence="7 8" key="1">
    <citation type="submission" date="2020-10" db="EMBL/GenBank/DDBJ databases">
        <title>Mucilaginibacter mali sp. nov., isolated from rhizosphere soil of apple orchard.</title>
        <authorList>
            <person name="Lee J.-S."/>
            <person name="Kim H.S."/>
            <person name="Kim J.-S."/>
        </authorList>
    </citation>
    <scope>NUCLEOTIDE SEQUENCE [LARGE SCALE GENOMIC DNA]</scope>
    <source>
        <strain evidence="7 8">KCTC 23157</strain>
    </source>
</reference>
<evidence type="ECO:0000256" key="1">
    <source>
        <dbReference type="ARBA" id="ARBA00004141"/>
    </source>
</evidence>
<evidence type="ECO:0000256" key="3">
    <source>
        <dbReference type="ARBA" id="ARBA00022692"/>
    </source>
</evidence>
<evidence type="ECO:0000256" key="2">
    <source>
        <dbReference type="ARBA" id="ARBA00009773"/>
    </source>
</evidence>
<proteinExistence type="inferred from homology"/>
<keyword evidence="4 6" id="KW-1133">Transmembrane helix</keyword>
<feature type="transmembrane region" description="Helical" evidence="6">
    <location>
        <begin position="275"/>
        <end position="294"/>
    </location>
</feature>
<evidence type="ECO:0000313" key="8">
    <source>
        <dbReference type="Proteomes" id="UP000632774"/>
    </source>
</evidence>
<comment type="caution">
    <text evidence="7">The sequence shown here is derived from an EMBL/GenBank/DDBJ whole genome shotgun (WGS) entry which is preliminary data.</text>
</comment>
<comment type="subcellular location">
    <subcellularLocation>
        <location evidence="1">Membrane</location>
        <topology evidence="1">Multi-pass membrane protein</topology>
    </subcellularLocation>
</comment>
<accession>A0ABR9XCM2</accession>
<evidence type="ECO:0000256" key="5">
    <source>
        <dbReference type="ARBA" id="ARBA00023136"/>
    </source>
</evidence>
<evidence type="ECO:0000256" key="6">
    <source>
        <dbReference type="SAM" id="Phobius"/>
    </source>
</evidence>
<name>A0ABR9XCM2_9SPHI</name>
<dbReference type="EMBL" id="JADFFM010000001">
    <property type="protein sequence ID" value="MBE9665144.1"/>
    <property type="molecule type" value="Genomic_DNA"/>
</dbReference>
<sequence length="363" mass="39168">MAKDQPTRHEASSHSKKELTYIEKVWQTVAIVALLVVVILIARVAFNVVLMVLAGALIATYFHGLGDLVERKTKWKRPYAMLMAVVGTIAVIGLLLWFMGTKIQHQVAELSNTLPHTINNVKAKMATSPIGQKLLESVSDGNSQKLMTTAQSFFSTSFGVLGNIYIIMFLGIFFTANPSLYKNGILVLVPKNKKVIGEHILDRISLSLKGWLKGMMVSMVLVTILISVGLSIIGVPVAMVLGLITGILELVPNLGSLLAMIPGVLLALTISTNMGILVAALYIISQTITANIVNPLIQKKMINLPPALTLISQLIMGAISGALGIILAVPVLAIVVILVDELYVKRINEGEPHIDAKETVDVK</sequence>
<dbReference type="InterPro" id="IPR002549">
    <property type="entry name" value="AI-2E-like"/>
</dbReference>
<organism evidence="7 8">
    <name type="scientific">Mucilaginibacter boryungensis</name>
    <dbReference type="NCBI Taxonomy" id="768480"/>
    <lineage>
        <taxon>Bacteria</taxon>
        <taxon>Pseudomonadati</taxon>
        <taxon>Bacteroidota</taxon>
        <taxon>Sphingobacteriia</taxon>
        <taxon>Sphingobacteriales</taxon>
        <taxon>Sphingobacteriaceae</taxon>
        <taxon>Mucilaginibacter</taxon>
    </lineage>
</organism>
<dbReference type="PANTHER" id="PTHR21716">
    <property type="entry name" value="TRANSMEMBRANE PROTEIN"/>
    <property type="match status" value="1"/>
</dbReference>
<evidence type="ECO:0000313" key="7">
    <source>
        <dbReference type="EMBL" id="MBE9665144.1"/>
    </source>
</evidence>
<dbReference type="PANTHER" id="PTHR21716:SF62">
    <property type="entry name" value="TRANSPORT PROTEIN YDBI-RELATED"/>
    <property type="match status" value="1"/>
</dbReference>
<feature type="transmembrane region" description="Helical" evidence="6">
    <location>
        <begin position="21"/>
        <end position="42"/>
    </location>
</feature>
<feature type="transmembrane region" description="Helical" evidence="6">
    <location>
        <begin position="48"/>
        <end position="66"/>
    </location>
</feature>
<keyword evidence="3 6" id="KW-0812">Transmembrane</keyword>
<feature type="transmembrane region" description="Helical" evidence="6">
    <location>
        <begin position="78"/>
        <end position="99"/>
    </location>
</feature>
<dbReference type="RefSeq" id="WP_194104553.1">
    <property type="nucleotide sequence ID" value="NZ_JADFFM010000001.1"/>
</dbReference>
<keyword evidence="5 6" id="KW-0472">Membrane</keyword>
<dbReference type="Pfam" id="PF01594">
    <property type="entry name" value="AI-2E_transport"/>
    <property type="match status" value="1"/>
</dbReference>
<feature type="transmembrane region" description="Helical" evidence="6">
    <location>
        <begin position="250"/>
        <end position="268"/>
    </location>
</feature>
<evidence type="ECO:0000256" key="4">
    <source>
        <dbReference type="ARBA" id="ARBA00022989"/>
    </source>
</evidence>
<dbReference type="Proteomes" id="UP000632774">
    <property type="component" value="Unassembled WGS sequence"/>
</dbReference>
<gene>
    <name evidence="7" type="ORF">IRJ18_02140</name>
</gene>
<feature type="transmembrane region" description="Helical" evidence="6">
    <location>
        <begin position="153"/>
        <end position="176"/>
    </location>
</feature>